<evidence type="ECO:0000313" key="3">
    <source>
        <dbReference type="Proteomes" id="UP000001194"/>
    </source>
</evidence>
<protein>
    <submittedName>
        <fullName evidence="2">Predicted protein</fullName>
    </submittedName>
</protein>
<dbReference type="AlphaFoldDB" id="B0E542"/>
<dbReference type="InParanoid" id="B0E542"/>
<reference evidence="2 3" key="1">
    <citation type="journal article" date="2008" name="Nature">
        <title>The genome of Laccaria bicolor provides insights into mycorrhizal symbiosis.</title>
        <authorList>
            <person name="Martin F."/>
            <person name="Aerts A."/>
            <person name="Ahren D."/>
            <person name="Brun A."/>
            <person name="Danchin E.G.J."/>
            <person name="Duchaussoy F."/>
            <person name="Gibon J."/>
            <person name="Kohler A."/>
            <person name="Lindquist E."/>
            <person name="Pereda V."/>
            <person name="Salamov A."/>
            <person name="Shapiro H.J."/>
            <person name="Wuyts J."/>
            <person name="Blaudez D."/>
            <person name="Buee M."/>
            <person name="Brokstein P."/>
            <person name="Canbaeck B."/>
            <person name="Cohen D."/>
            <person name="Courty P.E."/>
            <person name="Coutinho P.M."/>
            <person name="Delaruelle C."/>
            <person name="Detter J.C."/>
            <person name="Deveau A."/>
            <person name="DiFazio S."/>
            <person name="Duplessis S."/>
            <person name="Fraissinet-Tachet L."/>
            <person name="Lucic E."/>
            <person name="Frey-Klett P."/>
            <person name="Fourrey C."/>
            <person name="Feussner I."/>
            <person name="Gay G."/>
            <person name="Grimwood J."/>
            <person name="Hoegger P.J."/>
            <person name="Jain P."/>
            <person name="Kilaru S."/>
            <person name="Labbe J."/>
            <person name="Lin Y.C."/>
            <person name="Legue V."/>
            <person name="Le Tacon F."/>
            <person name="Marmeisse R."/>
            <person name="Melayah D."/>
            <person name="Montanini B."/>
            <person name="Muratet M."/>
            <person name="Nehls U."/>
            <person name="Niculita-Hirzel H."/>
            <person name="Oudot-Le Secq M.P."/>
            <person name="Peter M."/>
            <person name="Quesneville H."/>
            <person name="Rajashekar B."/>
            <person name="Reich M."/>
            <person name="Rouhier N."/>
            <person name="Schmutz J."/>
            <person name="Yin T."/>
            <person name="Chalot M."/>
            <person name="Henrissat B."/>
            <person name="Kuees U."/>
            <person name="Lucas S."/>
            <person name="Van de Peer Y."/>
            <person name="Podila G.K."/>
            <person name="Polle A."/>
            <person name="Pukkila P.J."/>
            <person name="Richardson P.M."/>
            <person name="Rouze P."/>
            <person name="Sanders I.R."/>
            <person name="Stajich J.E."/>
            <person name="Tunlid A."/>
            <person name="Tuskan G."/>
            <person name="Grigoriev I.V."/>
        </authorList>
    </citation>
    <scope>NUCLEOTIDE SEQUENCE [LARGE SCALE GENOMIC DNA]</scope>
    <source>
        <strain evidence="3">S238N-H82 / ATCC MYA-4686</strain>
    </source>
</reference>
<dbReference type="GeneID" id="6086966"/>
<organism evidence="3">
    <name type="scientific">Laccaria bicolor (strain S238N-H82 / ATCC MYA-4686)</name>
    <name type="common">Bicoloured deceiver</name>
    <name type="synonym">Laccaria laccata var. bicolor</name>
    <dbReference type="NCBI Taxonomy" id="486041"/>
    <lineage>
        <taxon>Eukaryota</taxon>
        <taxon>Fungi</taxon>
        <taxon>Dikarya</taxon>
        <taxon>Basidiomycota</taxon>
        <taxon>Agaricomycotina</taxon>
        <taxon>Agaricomycetes</taxon>
        <taxon>Agaricomycetidae</taxon>
        <taxon>Agaricales</taxon>
        <taxon>Agaricineae</taxon>
        <taxon>Hydnangiaceae</taxon>
        <taxon>Laccaria</taxon>
    </lineage>
</organism>
<name>B0E542_LACBS</name>
<dbReference type="RefSeq" id="XP_001891310.1">
    <property type="nucleotide sequence ID" value="XM_001891275.1"/>
</dbReference>
<dbReference type="KEGG" id="lbc:LACBIDRAFT_336329"/>
<accession>B0E542</accession>
<evidence type="ECO:0000256" key="1">
    <source>
        <dbReference type="SAM" id="MobiDB-lite"/>
    </source>
</evidence>
<dbReference type="OrthoDB" id="5396786at2759"/>
<feature type="compositionally biased region" description="Basic and acidic residues" evidence="1">
    <location>
        <begin position="59"/>
        <end position="68"/>
    </location>
</feature>
<gene>
    <name evidence="2" type="ORF">LACBIDRAFT_336329</name>
</gene>
<feature type="region of interest" description="Disordered" evidence="1">
    <location>
        <begin position="48"/>
        <end position="71"/>
    </location>
</feature>
<dbReference type="EMBL" id="DS547670">
    <property type="protein sequence ID" value="EDQ98039.1"/>
    <property type="molecule type" value="Genomic_DNA"/>
</dbReference>
<dbReference type="Proteomes" id="UP000001194">
    <property type="component" value="Unassembled WGS sequence"/>
</dbReference>
<dbReference type="HOGENOM" id="CLU_1075847_0_0_1"/>
<evidence type="ECO:0000313" key="2">
    <source>
        <dbReference type="EMBL" id="EDQ98039.1"/>
    </source>
</evidence>
<proteinExistence type="predicted"/>
<dbReference type="STRING" id="486041.B0E542"/>
<sequence>QLQLTPGISLGGIPPATEFAYILTTFLEKRGEAIRRCLKVHFPSASSSRSARKSHKHLDRTAGSEHSDNSSTHICCTRCQTKVLSFGDTPSYIQVGMFRSPQLQDPLNSIPLLLSCDDPVAGELLSLIGECCSAKEVVISVQEAVERLEVSLNADDDGFEEVEQEIPRQAASSPVVRLSILTGLYAASIPRLKLRKKTAPDTLRPLLTELETVNLMAGSTASTEEGRALISATASLVKRAAQWVKGIPDAKEEDALGCT</sequence>
<feature type="non-terminal residue" evidence="2">
    <location>
        <position position="1"/>
    </location>
</feature>
<keyword evidence="3" id="KW-1185">Reference proteome</keyword>
<feature type="non-terminal residue" evidence="2">
    <location>
        <position position="259"/>
    </location>
</feature>